<comment type="subcellular location">
    <subcellularLocation>
        <location evidence="1">Nucleus</location>
        <location evidence="1">Nuclear pore complex</location>
    </subcellularLocation>
</comment>
<evidence type="ECO:0000256" key="5">
    <source>
        <dbReference type="ARBA" id="ARBA00023010"/>
    </source>
</evidence>
<keyword evidence="3" id="KW-0509">mRNA transport</keyword>
<name>A0A836BX31_9CHLO</name>
<dbReference type="InterPro" id="IPR019321">
    <property type="entry name" value="Nucleoporin_Nup88"/>
</dbReference>
<evidence type="ECO:0000256" key="6">
    <source>
        <dbReference type="ARBA" id="ARBA00023132"/>
    </source>
</evidence>
<dbReference type="PANTHER" id="PTHR13257">
    <property type="entry name" value="NUCLEOPORIN NUP84-RELATED"/>
    <property type="match status" value="1"/>
</dbReference>
<evidence type="ECO:0000256" key="7">
    <source>
        <dbReference type="ARBA" id="ARBA00023242"/>
    </source>
</evidence>
<dbReference type="GO" id="GO:0006606">
    <property type="term" value="P:protein import into nucleus"/>
    <property type="evidence" value="ECO:0007669"/>
    <property type="project" value="TreeGrafter"/>
</dbReference>
<keyword evidence="6" id="KW-0906">Nuclear pore complex</keyword>
<dbReference type="Proteomes" id="UP000612055">
    <property type="component" value="Unassembled WGS sequence"/>
</dbReference>
<sequence length="860" mass="85906">MAVVDLHGGQPLRAGTASGGPGSRQKQCRLHAVDPVLFGGRPGLVLFQASWHPHSEEHLLVLTSDNRLRLYHVTHSLAAAEQTLHLVPHQGPVPQRYGLGGALGATPGATPAPASPSPSPLALTGGPNGAASGGGTLAPDVVAFTFGPAVGWGLFTLMLLGSDGHVYALGPVAPFGMRCSGSLLERLAREEAAAAEWIEAAFGEEAVGNPAARSRWPVRPHVVEGASPALAGPLNPRARQELPVGTSRAATLAVVHTLTAGAAPSGPTSTPGGTPTGPEPGCVSTAVVGFADGRLLAYAVAGPWAPAWCDSQPQFLAAGGSSGSAPSAVRYRCTLKGPAAGAGVAGIGSVAAAGAAVVTPRMVLLDVVELPAAVGGREASEEEDEEEEDEEADVDGLGGAAATSVVAAARRAVTLVMQGGGAAAGGASAAPATAWVCQRARGCWSVTLPWSAQLPKWLGAGRPAQLPAELPAPVVTCVYEVPAAAASSATPAAAATAAGCARVVGACLLANPLLGGGLLALSGSGTLQYFQPVGAAELLAAEQQRLQQLAGRGAGEQQAPATPGTPGAAGSATPAPASPELRRAQVDAHIKSVYGSLMEPPPDRKLPQPPPGSPSPLTIAAKEGPLHLANCVAALRERHMRYLHGASSDLQARAASLAAEAGKHAAAVTELAGVAAEAEARQAGLEARISRLTSLHANLVERAGVLAGLHWSLPRALSRSEAALRDELGALEGRTAGLRAQWEALATRARRLCEERRSGGPGAAGGRGMRVASVPEAQLEKVHDSIVAQYRGLTAARAALAALEGHVAAAAAEHTAEQLERGLGLAGAGAGLGAGLGGGLGTPRGGAGPGLRAAWGATMA</sequence>
<feature type="region of interest" description="Disordered" evidence="8">
    <location>
        <begin position="375"/>
        <end position="397"/>
    </location>
</feature>
<dbReference type="GO" id="GO:0000055">
    <property type="term" value="P:ribosomal large subunit export from nucleus"/>
    <property type="evidence" value="ECO:0007669"/>
    <property type="project" value="InterPro"/>
</dbReference>
<feature type="region of interest" description="Disordered" evidence="8">
    <location>
        <begin position="260"/>
        <end position="280"/>
    </location>
</feature>
<feature type="region of interest" description="Disordered" evidence="8">
    <location>
        <begin position="1"/>
        <end position="26"/>
    </location>
</feature>
<dbReference type="Pfam" id="PF10168">
    <property type="entry name" value="Nup88"/>
    <property type="match status" value="1"/>
</dbReference>
<dbReference type="OrthoDB" id="341482at2759"/>
<proteinExistence type="predicted"/>
<dbReference type="AlphaFoldDB" id="A0A836BX31"/>
<organism evidence="9 10">
    <name type="scientific">Edaphochlamys debaryana</name>
    <dbReference type="NCBI Taxonomy" id="47281"/>
    <lineage>
        <taxon>Eukaryota</taxon>
        <taxon>Viridiplantae</taxon>
        <taxon>Chlorophyta</taxon>
        <taxon>core chlorophytes</taxon>
        <taxon>Chlorophyceae</taxon>
        <taxon>CS clade</taxon>
        <taxon>Chlamydomonadales</taxon>
        <taxon>Chlamydomonadales incertae sedis</taxon>
        <taxon>Edaphochlamys</taxon>
    </lineage>
</organism>
<feature type="compositionally biased region" description="Low complexity" evidence="8">
    <location>
        <begin position="260"/>
        <end position="273"/>
    </location>
</feature>
<feature type="compositionally biased region" description="Low complexity" evidence="8">
    <location>
        <begin position="559"/>
        <end position="579"/>
    </location>
</feature>
<protein>
    <recommendedName>
        <fullName evidence="11">Nuclear pore complex protein Nup88</fullName>
    </recommendedName>
</protein>
<dbReference type="GO" id="GO:0006406">
    <property type="term" value="P:mRNA export from nucleus"/>
    <property type="evidence" value="ECO:0007669"/>
    <property type="project" value="TreeGrafter"/>
</dbReference>
<feature type="compositionally biased region" description="Acidic residues" evidence="8">
    <location>
        <begin position="380"/>
        <end position="394"/>
    </location>
</feature>
<evidence type="ECO:0000256" key="1">
    <source>
        <dbReference type="ARBA" id="ARBA00004567"/>
    </source>
</evidence>
<dbReference type="PANTHER" id="PTHR13257:SF0">
    <property type="entry name" value="NUCLEAR PORE COMPLEX PROTEIN NUP88"/>
    <property type="match status" value="1"/>
</dbReference>
<reference evidence="9" key="1">
    <citation type="journal article" date="2020" name="bioRxiv">
        <title>Comparative genomics of Chlamydomonas.</title>
        <authorList>
            <person name="Craig R.J."/>
            <person name="Hasan A.R."/>
            <person name="Ness R.W."/>
            <person name="Keightley P.D."/>
        </authorList>
    </citation>
    <scope>NUCLEOTIDE SEQUENCE</scope>
    <source>
        <strain evidence="9">CCAP 11/70</strain>
    </source>
</reference>
<evidence type="ECO:0000313" key="9">
    <source>
        <dbReference type="EMBL" id="KAG2492311.1"/>
    </source>
</evidence>
<feature type="region of interest" description="Disordered" evidence="8">
    <location>
        <begin position="549"/>
        <end position="581"/>
    </location>
</feature>
<evidence type="ECO:0000256" key="4">
    <source>
        <dbReference type="ARBA" id="ARBA00022927"/>
    </source>
</evidence>
<dbReference type="GO" id="GO:0005643">
    <property type="term" value="C:nuclear pore"/>
    <property type="evidence" value="ECO:0007669"/>
    <property type="project" value="UniProtKB-SubCell"/>
</dbReference>
<accession>A0A836BX31</accession>
<feature type="region of interest" description="Disordered" evidence="8">
    <location>
        <begin position="102"/>
        <end position="128"/>
    </location>
</feature>
<keyword evidence="10" id="KW-1185">Reference proteome</keyword>
<dbReference type="GO" id="GO:0000056">
    <property type="term" value="P:ribosomal small subunit export from nucleus"/>
    <property type="evidence" value="ECO:0007669"/>
    <property type="project" value="InterPro"/>
</dbReference>
<keyword evidence="5" id="KW-0811">Translocation</keyword>
<keyword evidence="2" id="KW-0813">Transport</keyword>
<evidence type="ECO:0008006" key="11">
    <source>
        <dbReference type="Google" id="ProtNLM"/>
    </source>
</evidence>
<dbReference type="GO" id="GO:0017056">
    <property type="term" value="F:structural constituent of nuclear pore"/>
    <property type="evidence" value="ECO:0007669"/>
    <property type="project" value="InterPro"/>
</dbReference>
<gene>
    <name evidence="9" type="ORF">HYH03_009264</name>
</gene>
<evidence type="ECO:0000256" key="3">
    <source>
        <dbReference type="ARBA" id="ARBA00022816"/>
    </source>
</evidence>
<keyword evidence="7" id="KW-0539">Nucleus</keyword>
<evidence type="ECO:0000256" key="2">
    <source>
        <dbReference type="ARBA" id="ARBA00022448"/>
    </source>
</evidence>
<evidence type="ECO:0000313" key="10">
    <source>
        <dbReference type="Proteomes" id="UP000612055"/>
    </source>
</evidence>
<feature type="region of interest" description="Disordered" evidence="8">
    <location>
        <begin position="595"/>
        <end position="620"/>
    </location>
</feature>
<keyword evidence="4" id="KW-0653">Protein transport</keyword>
<dbReference type="EMBL" id="JAEHOE010000045">
    <property type="protein sequence ID" value="KAG2492311.1"/>
    <property type="molecule type" value="Genomic_DNA"/>
</dbReference>
<comment type="caution">
    <text evidence="9">The sequence shown here is derived from an EMBL/GenBank/DDBJ whole genome shotgun (WGS) entry which is preliminary data.</text>
</comment>
<dbReference type="InterPro" id="IPR037700">
    <property type="entry name" value="NUP88/NUP82"/>
</dbReference>
<evidence type="ECO:0000256" key="8">
    <source>
        <dbReference type="SAM" id="MobiDB-lite"/>
    </source>
</evidence>